<sequence length="232" mass="26157">MKASMFFWSFILLFFWSSSSQDRFQQQRENLVKNQLIPRGIKNKAVLEAMRSVERHLMVPKDVQKHAYEDRPLPIGSGQTISQPFIVAFMTQAIQPEPGMKVLEIGTGSGYQAAVLAEIVDEVYTIETVEALGKKAEKTLTGMGYKNIFYKIGDGYHGWEEHAPFDAIIVTAAPEEIPPRLIEQLKTGGKMVIPVGPSANQHLKLIEKKKNGKITSKELLPVRFVPFTRRDN</sequence>
<dbReference type="GO" id="GO:0032259">
    <property type="term" value="P:methylation"/>
    <property type="evidence" value="ECO:0007669"/>
    <property type="project" value="UniProtKB-KW"/>
</dbReference>
<dbReference type="HAMAP" id="MF_00090">
    <property type="entry name" value="PIMT"/>
    <property type="match status" value="1"/>
</dbReference>
<evidence type="ECO:0000313" key="10">
    <source>
        <dbReference type="Proteomes" id="UP000219193"/>
    </source>
</evidence>
<organism evidence="9 10">
    <name type="scientific">Salinimicrobium sediminis</name>
    <dbReference type="NCBI Taxonomy" id="1343891"/>
    <lineage>
        <taxon>Bacteria</taxon>
        <taxon>Pseudomonadati</taxon>
        <taxon>Bacteroidota</taxon>
        <taxon>Flavobacteriia</taxon>
        <taxon>Flavobacteriales</taxon>
        <taxon>Flavobacteriaceae</taxon>
        <taxon>Salinimicrobium</taxon>
    </lineage>
</organism>
<dbReference type="PANTHER" id="PTHR11579:SF0">
    <property type="entry name" value="PROTEIN-L-ISOASPARTATE(D-ASPARTATE) O-METHYLTRANSFERASE"/>
    <property type="match status" value="1"/>
</dbReference>
<evidence type="ECO:0000256" key="7">
    <source>
        <dbReference type="HAMAP-Rule" id="MF_00090"/>
    </source>
</evidence>
<comment type="similarity">
    <text evidence="2 7">Belongs to the methyltransferase superfamily. L-isoaspartyl/D-aspartyl protein methyltransferase family.</text>
</comment>
<evidence type="ECO:0000256" key="3">
    <source>
        <dbReference type="ARBA" id="ARBA00022490"/>
    </source>
</evidence>
<keyword evidence="6 7" id="KW-0949">S-adenosyl-L-methionine</keyword>
<dbReference type="PANTHER" id="PTHR11579">
    <property type="entry name" value="PROTEIN-L-ISOASPARTATE O-METHYLTRANSFERASE"/>
    <property type="match status" value="1"/>
</dbReference>
<dbReference type="PROSITE" id="PS01279">
    <property type="entry name" value="PCMT"/>
    <property type="match status" value="1"/>
</dbReference>
<dbReference type="GO" id="GO:0030091">
    <property type="term" value="P:protein repair"/>
    <property type="evidence" value="ECO:0007669"/>
    <property type="project" value="UniProtKB-UniRule"/>
</dbReference>
<feature type="active site" evidence="7">
    <location>
        <position position="82"/>
    </location>
</feature>
<dbReference type="SUPFAM" id="SSF53335">
    <property type="entry name" value="S-adenosyl-L-methionine-dependent methyltransferases"/>
    <property type="match status" value="1"/>
</dbReference>
<dbReference type="InterPro" id="IPR000682">
    <property type="entry name" value="PCMT"/>
</dbReference>
<dbReference type="NCBIfam" id="TIGR00080">
    <property type="entry name" value="pimt"/>
    <property type="match status" value="1"/>
</dbReference>
<evidence type="ECO:0000256" key="4">
    <source>
        <dbReference type="ARBA" id="ARBA00022603"/>
    </source>
</evidence>
<accession>A0A285X1D5</accession>
<dbReference type="GO" id="GO:0005737">
    <property type="term" value="C:cytoplasm"/>
    <property type="evidence" value="ECO:0007669"/>
    <property type="project" value="UniProtKB-SubCell"/>
</dbReference>
<dbReference type="EMBL" id="OCMF01000001">
    <property type="protein sequence ID" value="SOC78816.1"/>
    <property type="molecule type" value="Genomic_DNA"/>
</dbReference>
<keyword evidence="5 7" id="KW-0808">Transferase</keyword>
<dbReference type="FunFam" id="3.40.50.150:FF:000010">
    <property type="entry name" value="Protein-L-isoaspartate O-methyltransferase"/>
    <property type="match status" value="1"/>
</dbReference>
<dbReference type="AlphaFoldDB" id="A0A285X1D5"/>
<proteinExistence type="inferred from homology"/>
<reference evidence="10" key="1">
    <citation type="submission" date="2017-09" db="EMBL/GenBank/DDBJ databases">
        <authorList>
            <person name="Varghese N."/>
            <person name="Submissions S."/>
        </authorList>
    </citation>
    <scope>NUCLEOTIDE SEQUENCE [LARGE SCALE GENOMIC DNA]</scope>
    <source>
        <strain evidence="10">CGMCC 1.12641</strain>
    </source>
</reference>
<comment type="subcellular location">
    <subcellularLocation>
        <location evidence="1 7">Cytoplasm</location>
    </subcellularLocation>
</comment>
<keyword evidence="8" id="KW-0732">Signal</keyword>
<dbReference type="CDD" id="cd02440">
    <property type="entry name" value="AdoMet_MTases"/>
    <property type="match status" value="1"/>
</dbReference>
<evidence type="ECO:0000256" key="5">
    <source>
        <dbReference type="ARBA" id="ARBA00022679"/>
    </source>
</evidence>
<dbReference type="Proteomes" id="UP000219193">
    <property type="component" value="Unassembled WGS sequence"/>
</dbReference>
<evidence type="ECO:0000256" key="2">
    <source>
        <dbReference type="ARBA" id="ARBA00005369"/>
    </source>
</evidence>
<feature type="chain" id="PRO_5012673646" description="Protein-L-isoaspartate O-methyltransferase" evidence="8">
    <location>
        <begin position="21"/>
        <end position="232"/>
    </location>
</feature>
<dbReference type="RefSeq" id="WP_097054611.1">
    <property type="nucleotide sequence ID" value="NZ_OCMF01000001.1"/>
</dbReference>
<gene>
    <name evidence="7" type="primary">pcm</name>
    <name evidence="9" type="ORF">SAMN06296241_0333</name>
</gene>
<keyword evidence="10" id="KW-1185">Reference proteome</keyword>
<evidence type="ECO:0000256" key="6">
    <source>
        <dbReference type="ARBA" id="ARBA00022691"/>
    </source>
</evidence>
<name>A0A285X1D5_9FLAO</name>
<comment type="function">
    <text evidence="7">Catalyzes the methyl esterification of L-isoaspartyl residues in peptides and proteins that result from spontaneous decomposition of normal L-aspartyl and L-asparaginyl residues. It plays a role in the repair and/or degradation of damaged proteins.</text>
</comment>
<dbReference type="GO" id="GO:0004719">
    <property type="term" value="F:protein-L-isoaspartate (D-aspartate) O-methyltransferase activity"/>
    <property type="evidence" value="ECO:0007669"/>
    <property type="project" value="UniProtKB-UniRule"/>
</dbReference>
<keyword evidence="3 7" id="KW-0963">Cytoplasm</keyword>
<evidence type="ECO:0000256" key="1">
    <source>
        <dbReference type="ARBA" id="ARBA00004496"/>
    </source>
</evidence>
<dbReference type="OrthoDB" id="9810066at2"/>
<dbReference type="Gene3D" id="3.40.50.150">
    <property type="entry name" value="Vaccinia Virus protein VP39"/>
    <property type="match status" value="1"/>
</dbReference>
<comment type="catalytic activity">
    <reaction evidence="7">
        <text>[protein]-L-isoaspartate + S-adenosyl-L-methionine = [protein]-L-isoaspartate alpha-methyl ester + S-adenosyl-L-homocysteine</text>
        <dbReference type="Rhea" id="RHEA:12705"/>
        <dbReference type="Rhea" id="RHEA-COMP:12143"/>
        <dbReference type="Rhea" id="RHEA-COMP:12144"/>
        <dbReference type="ChEBI" id="CHEBI:57856"/>
        <dbReference type="ChEBI" id="CHEBI:59789"/>
        <dbReference type="ChEBI" id="CHEBI:90596"/>
        <dbReference type="ChEBI" id="CHEBI:90598"/>
        <dbReference type="EC" id="2.1.1.77"/>
    </reaction>
</comment>
<feature type="signal peptide" evidence="8">
    <location>
        <begin position="1"/>
        <end position="20"/>
    </location>
</feature>
<evidence type="ECO:0000256" key="8">
    <source>
        <dbReference type="SAM" id="SignalP"/>
    </source>
</evidence>
<dbReference type="InterPro" id="IPR029063">
    <property type="entry name" value="SAM-dependent_MTases_sf"/>
</dbReference>
<dbReference type="Pfam" id="PF01135">
    <property type="entry name" value="PCMT"/>
    <property type="match status" value="1"/>
</dbReference>
<evidence type="ECO:0000313" key="9">
    <source>
        <dbReference type="EMBL" id="SOC78816.1"/>
    </source>
</evidence>
<keyword evidence="4 7" id="KW-0489">Methyltransferase</keyword>
<dbReference type="NCBIfam" id="NF001453">
    <property type="entry name" value="PRK00312.1"/>
    <property type="match status" value="1"/>
</dbReference>
<dbReference type="EC" id="2.1.1.77" evidence="7"/>
<protein>
    <recommendedName>
        <fullName evidence="7">Protein-L-isoaspartate O-methyltransferase</fullName>
        <ecNumber evidence="7">2.1.1.77</ecNumber>
    </recommendedName>
    <alternativeName>
        <fullName evidence="7">L-isoaspartyl protein carboxyl methyltransferase</fullName>
    </alternativeName>
    <alternativeName>
        <fullName evidence="7">Protein L-isoaspartyl methyltransferase</fullName>
    </alternativeName>
    <alternativeName>
        <fullName evidence="7">Protein-beta-aspartate methyltransferase</fullName>
        <shortName evidence="7">PIMT</shortName>
    </alternativeName>
</protein>